<dbReference type="AlphaFoldDB" id="A0A7M7MTB1"/>
<evidence type="ECO:0000313" key="2">
    <source>
        <dbReference type="Proteomes" id="UP000005203"/>
    </source>
</evidence>
<reference evidence="1" key="1">
    <citation type="submission" date="2021-01" db="UniProtKB">
        <authorList>
            <consortium name="EnsemblMetazoa"/>
        </authorList>
    </citation>
    <scope>IDENTIFICATION</scope>
    <source>
        <strain evidence="1">DH4</strain>
    </source>
</reference>
<organism evidence="1">
    <name type="scientific">Apis mellifera</name>
    <name type="common">Honeybee</name>
    <dbReference type="NCBI Taxonomy" id="7460"/>
    <lineage>
        <taxon>Eukaryota</taxon>
        <taxon>Metazoa</taxon>
        <taxon>Ecdysozoa</taxon>
        <taxon>Arthropoda</taxon>
        <taxon>Hexapoda</taxon>
        <taxon>Insecta</taxon>
        <taxon>Pterygota</taxon>
        <taxon>Neoptera</taxon>
        <taxon>Endopterygota</taxon>
        <taxon>Hymenoptera</taxon>
        <taxon>Apocrita</taxon>
        <taxon>Aculeata</taxon>
        <taxon>Apoidea</taxon>
        <taxon>Anthophila</taxon>
        <taxon>Apidae</taxon>
        <taxon>Apis</taxon>
    </lineage>
</organism>
<keyword evidence="2" id="KW-1185">Reference proteome</keyword>
<name>A0A7M7MTB1_APIME</name>
<sequence>MPRSCPRSDEETKWQVTRRLTSVEELATDDNGAPETITSSSRLVRRPIRIIDSLLSRRNSQMSNTRRESIFRKYFDQTEDREWARYRRFLPCYFLEISAGSTEFEQALSAGHCPRSVITSGATRVATPSVDRQDTCARDDGWLFRIKEMGRSEIEEESS</sequence>
<dbReference type="GeneID" id="100576617"/>
<accession>A0A7M7MTB1</accession>
<protein>
    <submittedName>
        <fullName evidence="3">Uncharacterized protein LOC100576617 isoform X1</fullName>
    </submittedName>
</protein>
<proteinExistence type="predicted"/>
<reference evidence="3" key="2">
    <citation type="submission" date="2025-04" db="UniProtKB">
        <authorList>
            <consortium name="RefSeq"/>
        </authorList>
    </citation>
    <scope>IDENTIFICATION</scope>
    <source>
        <strain evidence="3">DH4</strain>
        <tissue evidence="3">Whole body</tissue>
    </source>
</reference>
<dbReference type="EnsemblMetazoa" id="XM_026444801">
    <property type="protein sequence ID" value="XP_026300586"/>
    <property type="gene ID" value="LOC100576617"/>
</dbReference>
<dbReference type="RefSeq" id="XP_026300586.1">
    <property type="nucleotide sequence ID" value="XM_026444801.1"/>
</dbReference>
<gene>
    <name evidence="3" type="primary">LOC100576617</name>
</gene>
<accession>A0A8B8H987</accession>
<evidence type="ECO:0000313" key="1">
    <source>
        <dbReference type="EnsemblMetazoa" id="XP_026300586"/>
    </source>
</evidence>
<dbReference type="Proteomes" id="UP000005203">
    <property type="component" value="Linkage group LG13"/>
</dbReference>
<evidence type="ECO:0000313" key="3">
    <source>
        <dbReference type="RefSeq" id="XP_026300586.1"/>
    </source>
</evidence>